<keyword evidence="3" id="KW-0201">Cytochrome c-type biogenesis</keyword>
<evidence type="ECO:0000259" key="8">
    <source>
        <dbReference type="Pfam" id="PF05140"/>
    </source>
</evidence>
<feature type="transmembrane region" description="Helical" evidence="6">
    <location>
        <begin position="818"/>
        <end position="839"/>
    </location>
</feature>
<dbReference type="OrthoDB" id="9814290at2"/>
<evidence type="ECO:0000256" key="3">
    <source>
        <dbReference type="ARBA" id="ARBA00022748"/>
    </source>
</evidence>
<feature type="transmembrane region" description="Helical" evidence="6">
    <location>
        <begin position="859"/>
        <end position="884"/>
    </location>
</feature>
<feature type="transmembrane region" description="Helical" evidence="6">
    <location>
        <begin position="763"/>
        <end position="785"/>
    </location>
</feature>
<keyword evidence="10" id="KW-1185">Reference proteome</keyword>
<feature type="transmembrane region" description="Helical" evidence="6">
    <location>
        <begin position="904"/>
        <end position="922"/>
    </location>
</feature>
<gene>
    <name evidence="9" type="ORF">AS592_11615</name>
</gene>
<reference evidence="9 10" key="1">
    <citation type="submission" date="2015-11" db="EMBL/GenBank/DDBJ databases">
        <title>Draft genome of Sulfurovum riftiae 1812E, a member of the Epsilonproteobacteria isolated from the tube of the deep-sea hydrothermal vent tubewom Riftia pachyptila.</title>
        <authorList>
            <person name="Vetriani C."/>
            <person name="Giovannelli D."/>
        </authorList>
    </citation>
    <scope>NUCLEOTIDE SEQUENCE [LARGE SCALE GENOMIC DNA]</scope>
    <source>
        <strain evidence="9 10">1812E</strain>
    </source>
</reference>
<evidence type="ECO:0000313" key="9">
    <source>
        <dbReference type="EMBL" id="KYJ87730.1"/>
    </source>
</evidence>
<evidence type="ECO:0000256" key="4">
    <source>
        <dbReference type="ARBA" id="ARBA00022989"/>
    </source>
</evidence>
<dbReference type="GO" id="GO:0020037">
    <property type="term" value="F:heme binding"/>
    <property type="evidence" value="ECO:0007669"/>
    <property type="project" value="InterPro"/>
</dbReference>
<evidence type="ECO:0000259" key="7">
    <source>
        <dbReference type="Pfam" id="PF01578"/>
    </source>
</evidence>
<dbReference type="Pfam" id="PF01578">
    <property type="entry name" value="Cytochrom_C_asm"/>
    <property type="match status" value="1"/>
</dbReference>
<dbReference type="GO" id="GO:0017004">
    <property type="term" value="P:cytochrome complex assembly"/>
    <property type="evidence" value="ECO:0007669"/>
    <property type="project" value="UniProtKB-KW"/>
</dbReference>
<feature type="domain" description="ResB-like" evidence="8">
    <location>
        <begin position="337"/>
        <end position="411"/>
    </location>
</feature>
<accession>A0A151CJL7</accession>
<comment type="subcellular location">
    <subcellularLocation>
        <location evidence="1">Membrane</location>
        <topology evidence="1">Multi-pass membrane protein</topology>
    </subcellularLocation>
</comment>
<feature type="domain" description="Cytochrome c assembly protein" evidence="7">
    <location>
        <begin position="791"/>
        <end position="995"/>
    </location>
</feature>
<evidence type="ECO:0000313" key="10">
    <source>
        <dbReference type="Proteomes" id="UP000075359"/>
    </source>
</evidence>
<dbReference type="GO" id="GO:0005886">
    <property type="term" value="C:plasma membrane"/>
    <property type="evidence" value="ECO:0007669"/>
    <property type="project" value="TreeGrafter"/>
</dbReference>
<proteinExistence type="predicted"/>
<dbReference type="PANTHER" id="PTHR30071:SF1">
    <property type="entry name" value="CYTOCHROME B_B6 PROTEIN-RELATED"/>
    <property type="match status" value="1"/>
</dbReference>
<dbReference type="STRING" id="1630136.AS592_11615"/>
<dbReference type="EMBL" id="LNKT01000001">
    <property type="protein sequence ID" value="KYJ87730.1"/>
    <property type="molecule type" value="Genomic_DNA"/>
</dbReference>
<dbReference type="Proteomes" id="UP000075359">
    <property type="component" value="Unassembled WGS sequence"/>
</dbReference>
<organism evidence="9 10">
    <name type="scientific">Sulfurovum riftiae</name>
    <dbReference type="NCBI Taxonomy" id="1630136"/>
    <lineage>
        <taxon>Bacteria</taxon>
        <taxon>Pseudomonadati</taxon>
        <taxon>Campylobacterota</taxon>
        <taxon>Epsilonproteobacteria</taxon>
        <taxon>Campylobacterales</taxon>
        <taxon>Sulfurovaceae</taxon>
        <taxon>Sulfurovum</taxon>
    </lineage>
</organism>
<feature type="transmembrane region" description="Helical" evidence="6">
    <location>
        <begin position="967"/>
        <end position="987"/>
    </location>
</feature>
<dbReference type="Pfam" id="PF05140">
    <property type="entry name" value="ResB"/>
    <property type="match status" value="1"/>
</dbReference>
<feature type="transmembrane region" description="Helical" evidence="6">
    <location>
        <begin position="797"/>
        <end position="813"/>
    </location>
</feature>
<feature type="transmembrane region" description="Helical" evidence="6">
    <location>
        <begin position="459"/>
        <end position="478"/>
    </location>
</feature>
<name>A0A151CJL7_9BACT</name>
<evidence type="ECO:0000256" key="5">
    <source>
        <dbReference type="ARBA" id="ARBA00023136"/>
    </source>
</evidence>
<dbReference type="AlphaFoldDB" id="A0A151CJL7"/>
<keyword evidence="4 6" id="KW-1133">Transmembrane helix</keyword>
<feature type="transmembrane region" description="Helical" evidence="6">
    <location>
        <begin position="75"/>
        <end position="94"/>
    </location>
</feature>
<dbReference type="InterPro" id="IPR045062">
    <property type="entry name" value="Cyt_c_biogenesis_CcsA/CcmC"/>
</dbReference>
<protein>
    <submittedName>
        <fullName evidence="9">Cytochrome C biogenesis protein</fullName>
    </submittedName>
</protein>
<feature type="transmembrane region" description="Helical" evidence="6">
    <location>
        <begin position="1007"/>
        <end position="1024"/>
    </location>
</feature>
<evidence type="ECO:0000256" key="6">
    <source>
        <dbReference type="SAM" id="Phobius"/>
    </source>
</evidence>
<dbReference type="RefSeq" id="WP_067328809.1">
    <property type="nucleotide sequence ID" value="NZ_LNKT01000001.1"/>
</dbReference>
<feature type="transmembrane region" description="Helical" evidence="6">
    <location>
        <begin position="46"/>
        <end position="63"/>
    </location>
</feature>
<keyword evidence="2 6" id="KW-0812">Transmembrane</keyword>
<evidence type="ECO:0000256" key="1">
    <source>
        <dbReference type="ARBA" id="ARBA00004141"/>
    </source>
</evidence>
<dbReference type="InterPro" id="IPR002541">
    <property type="entry name" value="Cyt_c_assembly"/>
</dbReference>
<dbReference type="PANTHER" id="PTHR30071">
    <property type="entry name" value="HEME EXPORTER PROTEIN C"/>
    <property type="match status" value="1"/>
</dbReference>
<sequence length="1035" mass="116659">MIKHIFSMKMAVLVLFIFGVSVGVATFIENDYGTQTAQALIYKAKWFELFLAYFTAILIYNILKYKSYKTKPAVFLFHFAFFIIAIGALITRYIGYEGIMHIREGQTTNLMVSDVKLLQVFAQNGDKNASLEKELYFSSMTENHLSESLKVGDKKVKVELVKYLPTASEEVVKDPNGKTMLELKVSAGGQGKIYYFAKGDRKDFGNFYIAYEPVEEKTDKPTFKIMGEPDALKVDFPFMLETLNMNTKQQAELNAGENNMTGRMLYRFADNAVVLKSVKEKVIVKTVSKSIKTKPGKPEFVQLKVSVGDASKIETFRPSKGQVGKVHTLTLDGVKIDMSIGAKVIKLPFSIKLVDFQLERYPGSMTPSSYASEVVLIDKEQNLTKPYRIYMNHILDHRSYRFFQSSYDPDEKGTVLSVNHDPGTWPTYIGYILLMLGMLWSLFIPNGRFQKLLKGARKLQHGAVAILFAVALFMPNHVQAAAPQITPEQKAEISKYTPEHAVKFGELVVQDHQGRMKPMDTIAHDVVAKITGKSSVFGLEPTQVFLGMILQPEIYQNIPMIKIGHKKIALDLGLPEDTKYAKFTDFFSAKDNGYKIFDQVSAASRKKPLEKSQYDKELIKVDERVNVSYMAYQGTLMRIFPKPNDENHKWFAPMDAMKTFPPKEAEKVKMAISAYFIMVSQAIKTGDWKNANLALRGIRKYQKTYGADVLPSKRHVEMEIWYNKLGLFGKLVPVYLLLGIILLIFAFIHVIKPNFPMKWIMRGAWTVLIIAFILHVIGMGIRWYIAGHAPWSNAYESIVFIAASTVLAGIILARKSPFALAGTAILAGVTMGVAHMNFINPEITNLVPVLKSYWLMIHVATIISGDGFLGLGSILSLLVLILFIMRGKEDNANIDRSIKELTNLAEMGLIIGLMLLTVGNFLGGVWANESWGRYWGWDPKETWAAVTILIYATVLHMRFVPKLNDTFIFNVAATWAYSTVLMTYFGVNYYLSGLHSYAAGDPVPIPMWVYYAIAGLAVLTFMAWRNRKMNKHTAA</sequence>
<feature type="transmembrane region" description="Helical" evidence="6">
    <location>
        <begin position="942"/>
        <end position="960"/>
    </location>
</feature>
<feature type="transmembrane region" description="Helical" evidence="6">
    <location>
        <begin position="732"/>
        <end position="751"/>
    </location>
</feature>
<comment type="caution">
    <text evidence="9">The sequence shown here is derived from an EMBL/GenBank/DDBJ whole genome shotgun (WGS) entry which is preliminary data.</text>
</comment>
<evidence type="ECO:0000256" key="2">
    <source>
        <dbReference type="ARBA" id="ARBA00022692"/>
    </source>
</evidence>
<dbReference type="InterPro" id="IPR007816">
    <property type="entry name" value="ResB-like_domain"/>
</dbReference>
<keyword evidence="5 6" id="KW-0472">Membrane</keyword>
<feature type="transmembrane region" description="Helical" evidence="6">
    <location>
        <begin position="428"/>
        <end position="447"/>
    </location>
</feature>